<feature type="transmembrane region" description="Helical" evidence="7">
    <location>
        <begin position="120"/>
        <end position="142"/>
    </location>
</feature>
<dbReference type="Pfam" id="PF03706">
    <property type="entry name" value="LPG_synthase_TM"/>
    <property type="match status" value="1"/>
</dbReference>
<proteinExistence type="predicted"/>
<feature type="transmembrane region" description="Helical" evidence="7">
    <location>
        <begin position="310"/>
        <end position="331"/>
    </location>
</feature>
<keyword evidence="3 7" id="KW-0812">Transmembrane</keyword>
<evidence type="ECO:0000313" key="8">
    <source>
        <dbReference type="EMBL" id="SFB14305.1"/>
    </source>
</evidence>
<keyword evidence="9" id="KW-1185">Reference proteome</keyword>
<dbReference type="PANTHER" id="PTHR39087">
    <property type="entry name" value="UPF0104 MEMBRANE PROTEIN MJ1595"/>
    <property type="match status" value="1"/>
</dbReference>
<evidence type="ECO:0000256" key="5">
    <source>
        <dbReference type="ARBA" id="ARBA00023136"/>
    </source>
</evidence>
<feature type="compositionally biased region" description="Basic and acidic residues" evidence="6">
    <location>
        <begin position="353"/>
        <end position="363"/>
    </location>
</feature>
<dbReference type="EMBL" id="FOKG01000005">
    <property type="protein sequence ID" value="SFB14305.1"/>
    <property type="molecule type" value="Genomic_DNA"/>
</dbReference>
<evidence type="ECO:0000256" key="6">
    <source>
        <dbReference type="SAM" id="MobiDB-lite"/>
    </source>
</evidence>
<feature type="region of interest" description="Disordered" evidence="6">
    <location>
        <begin position="353"/>
        <end position="392"/>
    </location>
</feature>
<organism evidence="8 9">
    <name type="scientific">Amycolatopsis marina</name>
    <dbReference type="NCBI Taxonomy" id="490629"/>
    <lineage>
        <taxon>Bacteria</taxon>
        <taxon>Bacillati</taxon>
        <taxon>Actinomycetota</taxon>
        <taxon>Actinomycetes</taxon>
        <taxon>Pseudonocardiales</taxon>
        <taxon>Pseudonocardiaceae</taxon>
        <taxon>Amycolatopsis</taxon>
    </lineage>
</organism>
<accession>A0A1I0YLL6</accession>
<keyword evidence="5 7" id="KW-0472">Membrane</keyword>
<evidence type="ECO:0000256" key="2">
    <source>
        <dbReference type="ARBA" id="ARBA00022475"/>
    </source>
</evidence>
<dbReference type="AlphaFoldDB" id="A0A1I0YLL6"/>
<sequence>MAAIRTRRGIIQLVGTLALLALVVLTLRERLPAPADVGRALASADHRWLLAAGIAEFVSMAMFARQQRRLLTAFGVTMPRHRALALSYSRSAIAISLPAGSVVSAAYAFREFRAGGADRAAATAVMVLSGVLSLFGLALLYATGALTTALVHLSAAWNTHPAPTLAAAVVLVGLTATALHRLTAVRRRNRDVPAEAASVRPPRMWPWLAALVRPAVEAVTSSRGVAPRHWLLALAAATGNWLTDLACLFAATRAFGIEIGLLELATVYLTVQIVRQIPLTPGGIGVIEISLLAGLAAAGAAESPAAAAVLTYRLLSCWLIIPAGLLAWLVLRRAGRSGRSPGSDLVDRALPDEFGPGEHRPGLGEHGAVIGPGGHVGEQQPARAGPDGELPRLLARQVHAGRTVG</sequence>
<comment type="subcellular location">
    <subcellularLocation>
        <location evidence="1">Cell membrane</location>
        <topology evidence="1">Multi-pass membrane protein</topology>
    </subcellularLocation>
</comment>
<dbReference type="GO" id="GO:0005886">
    <property type="term" value="C:plasma membrane"/>
    <property type="evidence" value="ECO:0007669"/>
    <property type="project" value="UniProtKB-SubCell"/>
</dbReference>
<dbReference type="Proteomes" id="UP000243799">
    <property type="component" value="Unassembled WGS sequence"/>
</dbReference>
<feature type="transmembrane region" description="Helical" evidence="7">
    <location>
        <begin position="279"/>
        <end position="298"/>
    </location>
</feature>
<evidence type="ECO:0000313" key="9">
    <source>
        <dbReference type="Proteomes" id="UP000243799"/>
    </source>
</evidence>
<reference evidence="9" key="1">
    <citation type="submission" date="2016-10" db="EMBL/GenBank/DDBJ databases">
        <authorList>
            <person name="Varghese N."/>
            <person name="Submissions S."/>
        </authorList>
    </citation>
    <scope>NUCLEOTIDE SEQUENCE [LARGE SCALE GENOMIC DNA]</scope>
    <source>
        <strain evidence="9">CGMCC 4.3568</strain>
    </source>
</reference>
<dbReference type="InterPro" id="IPR022791">
    <property type="entry name" value="L-PG_synthase/AglD"/>
</dbReference>
<keyword evidence="2" id="KW-1003">Cell membrane</keyword>
<evidence type="ECO:0000256" key="7">
    <source>
        <dbReference type="SAM" id="Phobius"/>
    </source>
</evidence>
<evidence type="ECO:0008006" key="10">
    <source>
        <dbReference type="Google" id="ProtNLM"/>
    </source>
</evidence>
<feature type="transmembrane region" description="Helical" evidence="7">
    <location>
        <begin position="46"/>
        <end position="64"/>
    </location>
</feature>
<evidence type="ECO:0000256" key="1">
    <source>
        <dbReference type="ARBA" id="ARBA00004651"/>
    </source>
</evidence>
<protein>
    <recommendedName>
        <fullName evidence="10">Lysylphosphatidylglycerol synthase TM region</fullName>
    </recommendedName>
</protein>
<dbReference type="PANTHER" id="PTHR39087:SF2">
    <property type="entry name" value="UPF0104 MEMBRANE PROTEIN MJ1595"/>
    <property type="match status" value="1"/>
</dbReference>
<keyword evidence="4 7" id="KW-1133">Transmembrane helix</keyword>
<name>A0A1I0YLL6_9PSEU</name>
<evidence type="ECO:0000256" key="4">
    <source>
        <dbReference type="ARBA" id="ARBA00022989"/>
    </source>
</evidence>
<dbReference type="STRING" id="490629.SAMN05216266_105192"/>
<feature type="transmembrane region" description="Helical" evidence="7">
    <location>
        <begin position="162"/>
        <end position="180"/>
    </location>
</feature>
<evidence type="ECO:0000256" key="3">
    <source>
        <dbReference type="ARBA" id="ARBA00022692"/>
    </source>
</evidence>
<dbReference type="NCBIfam" id="TIGR00374">
    <property type="entry name" value="flippase-like domain"/>
    <property type="match status" value="1"/>
</dbReference>
<gene>
    <name evidence="8" type="ORF">SAMN05216266_105192</name>
</gene>
<dbReference type="OrthoDB" id="3616971at2"/>